<dbReference type="EMBL" id="CAJOBI010134196">
    <property type="protein sequence ID" value="CAF4738369.1"/>
    <property type="molecule type" value="Genomic_DNA"/>
</dbReference>
<feature type="compositionally biased region" description="Low complexity" evidence="1">
    <location>
        <begin position="58"/>
        <end position="80"/>
    </location>
</feature>
<dbReference type="EMBL" id="CAJOBI010132515">
    <property type="protein sequence ID" value="CAF4731542.1"/>
    <property type="molecule type" value="Genomic_DNA"/>
</dbReference>
<comment type="caution">
    <text evidence="3">The sequence shown here is derived from an EMBL/GenBank/DDBJ whole genome shotgun (WGS) entry which is preliminary data.</text>
</comment>
<evidence type="ECO:0000313" key="4">
    <source>
        <dbReference type="Proteomes" id="UP000676336"/>
    </source>
</evidence>
<evidence type="ECO:0000313" key="2">
    <source>
        <dbReference type="EMBL" id="CAF4731542.1"/>
    </source>
</evidence>
<protein>
    <submittedName>
        <fullName evidence="3">Uncharacterized protein</fullName>
    </submittedName>
</protein>
<organism evidence="3 4">
    <name type="scientific">Rotaria magnacalcarata</name>
    <dbReference type="NCBI Taxonomy" id="392030"/>
    <lineage>
        <taxon>Eukaryota</taxon>
        <taxon>Metazoa</taxon>
        <taxon>Spiralia</taxon>
        <taxon>Gnathifera</taxon>
        <taxon>Rotifera</taxon>
        <taxon>Eurotatoria</taxon>
        <taxon>Bdelloidea</taxon>
        <taxon>Philodinida</taxon>
        <taxon>Philodinidae</taxon>
        <taxon>Rotaria</taxon>
    </lineage>
</organism>
<sequence>NYPLIKPPTTLHSTHRLRNQALAGKAGEATGTALSALAEQPTASSSTMVHPRKNSVPSNHTRPLSSTSSSTSPISHHSTL</sequence>
<feature type="non-terminal residue" evidence="3">
    <location>
        <position position="80"/>
    </location>
</feature>
<evidence type="ECO:0000256" key="1">
    <source>
        <dbReference type="SAM" id="MobiDB-lite"/>
    </source>
</evidence>
<name>A0A8S3AU78_9BILA</name>
<proteinExistence type="predicted"/>
<gene>
    <name evidence="2" type="ORF">SMN809_LOCUS44290</name>
    <name evidence="3" type="ORF">SMN809_LOCUS44601</name>
</gene>
<feature type="non-terminal residue" evidence="3">
    <location>
        <position position="1"/>
    </location>
</feature>
<feature type="region of interest" description="Disordered" evidence="1">
    <location>
        <begin position="23"/>
        <end position="80"/>
    </location>
</feature>
<evidence type="ECO:0000313" key="3">
    <source>
        <dbReference type="EMBL" id="CAF4738369.1"/>
    </source>
</evidence>
<accession>A0A8S3AU78</accession>
<dbReference type="Proteomes" id="UP000676336">
    <property type="component" value="Unassembled WGS sequence"/>
</dbReference>
<reference evidence="3" key="1">
    <citation type="submission" date="2021-02" db="EMBL/GenBank/DDBJ databases">
        <authorList>
            <person name="Nowell W R."/>
        </authorList>
    </citation>
    <scope>NUCLEOTIDE SEQUENCE</scope>
</reference>
<dbReference type="AlphaFoldDB" id="A0A8S3AU78"/>